<dbReference type="AlphaFoldDB" id="A0A1G6XY06"/>
<dbReference type="GO" id="GO:0016491">
    <property type="term" value="F:oxidoreductase activity"/>
    <property type="evidence" value="ECO:0007669"/>
    <property type="project" value="InterPro"/>
</dbReference>
<name>A0A1G6XY06_9PROT</name>
<dbReference type="PANTHER" id="PTHR37850:SF1">
    <property type="entry name" value="SAF DOMAIN PROTEIN"/>
    <property type="match status" value="1"/>
</dbReference>
<accession>A0A1G6XY06</accession>
<proteinExistence type="predicted"/>
<dbReference type="Gene3D" id="3.40.50.720">
    <property type="entry name" value="NAD(P)-binding Rossmann-like Domain"/>
    <property type="match status" value="1"/>
</dbReference>
<evidence type="ECO:0000313" key="3">
    <source>
        <dbReference type="Proteomes" id="UP000198925"/>
    </source>
</evidence>
<dbReference type="EMBL" id="FMZX01000013">
    <property type="protein sequence ID" value="SDD82317.1"/>
    <property type="molecule type" value="Genomic_DNA"/>
</dbReference>
<dbReference type="InterPro" id="IPR005106">
    <property type="entry name" value="Asp/hSer_DH_NAD-bd"/>
</dbReference>
<dbReference type="Pfam" id="PF03447">
    <property type="entry name" value="NAD_binding_3"/>
    <property type="match status" value="1"/>
</dbReference>
<keyword evidence="3" id="KW-1185">Reference proteome</keyword>
<dbReference type="PANTHER" id="PTHR37850">
    <property type="entry name" value="STRU PROTEIN"/>
    <property type="match status" value="1"/>
</dbReference>
<feature type="domain" description="SAF" evidence="1">
    <location>
        <begin position="351"/>
        <end position="416"/>
    </location>
</feature>
<sequence length="447" mass="46932">MIIVDTALARREAEGRPIQVGIVGAGFQGAAIIRQIVTSTPGMRVAAVANRHIGKAIEAFTVLGIEPAICDGRAAIDAAIARGQPAVTEDAVGLAGADGIDVVVEVTGSVDYAAEVVLAAITAGKHVVQMNAELDGTVGPILKQRADAAGVIYSFSDGDQPGVQMNLYRFVRSIGVTPVLCGNIKGLHDPYRNPTTQKPFAERWGQKPAMVASFADGTKISYEQAIVANGTGFKVARRGMIGPDFSGGDPYAPLVPLEETVAAFADHLSAGGPGIVDYVVGARPGPGVFILGTHDDPRQRHFLNLYKLGSGPYFCFHTPYHLCHFEVPISIARAALFGDAVLAPRGGPEVGVIAVAKIDLSPGDVITEFGGYHAYGVAENSEVIAHDRLLPLGIALGCRVVRPVAKDSVLTFADVEIPAGRVVDRLYAEQEARFPLPVAKQEFGIAS</sequence>
<dbReference type="Pfam" id="PF21135">
    <property type="entry name" value="DRL_cat"/>
    <property type="match status" value="1"/>
</dbReference>
<dbReference type="SMART" id="SM00858">
    <property type="entry name" value="SAF"/>
    <property type="match status" value="1"/>
</dbReference>
<evidence type="ECO:0000313" key="2">
    <source>
        <dbReference type="EMBL" id="SDD82317.1"/>
    </source>
</evidence>
<gene>
    <name evidence="2" type="ORF">SAMN04487779_10137</name>
</gene>
<protein>
    <submittedName>
        <fullName evidence="2">Predicted homoserine dehydrogenase, contains C-terminal SAF domain</fullName>
    </submittedName>
</protein>
<dbReference type="RefSeq" id="WP_090664252.1">
    <property type="nucleotide sequence ID" value="NZ_FMZX01000013.1"/>
</dbReference>
<dbReference type="InterPro" id="IPR013974">
    <property type="entry name" value="SAF"/>
</dbReference>
<evidence type="ECO:0000259" key="1">
    <source>
        <dbReference type="SMART" id="SM00858"/>
    </source>
</evidence>
<dbReference type="InterPro" id="IPR036291">
    <property type="entry name" value="NAD(P)-bd_dom_sf"/>
</dbReference>
<dbReference type="InterPro" id="IPR048423">
    <property type="entry name" value="DRL_cat"/>
</dbReference>
<dbReference type="GO" id="GO:0050661">
    <property type="term" value="F:NADP binding"/>
    <property type="evidence" value="ECO:0007669"/>
    <property type="project" value="InterPro"/>
</dbReference>
<reference evidence="2 3" key="1">
    <citation type="submission" date="2016-10" db="EMBL/GenBank/DDBJ databases">
        <authorList>
            <person name="de Groot N.N."/>
        </authorList>
    </citation>
    <scope>NUCLEOTIDE SEQUENCE [LARGE SCALE GENOMIC DNA]</scope>
    <source>
        <strain evidence="2 3">CPCC 100156</strain>
    </source>
</reference>
<organism evidence="2 3">
    <name type="scientific">Belnapia rosea</name>
    <dbReference type="NCBI Taxonomy" id="938405"/>
    <lineage>
        <taxon>Bacteria</taxon>
        <taxon>Pseudomonadati</taxon>
        <taxon>Pseudomonadota</taxon>
        <taxon>Alphaproteobacteria</taxon>
        <taxon>Acetobacterales</taxon>
        <taxon>Roseomonadaceae</taxon>
        <taxon>Belnapia</taxon>
    </lineage>
</organism>
<dbReference type="Proteomes" id="UP000198925">
    <property type="component" value="Unassembled WGS sequence"/>
</dbReference>
<dbReference type="CDD" id="cd11616">
    <property type="entry name" value="SAF_DH_OX_like"/>
    <property type="match status" value="1"/>
</dbReference>
<dbReference type="SUPFAM" id="SSF51735">
    <property type="entry name" value="NAD(P)-binding Rossmann-fold domains"/>
    <property type="match status" value="1"/>
</dbReference>
<dbReference type="STRING" id="938405.SAMN02927895_04597"/>